<feature type="compositionally biased region" description="Polar residues" evidence="1">
    <location>
        <begin position="314"/>
        <end position="334"/>
    </location>
</feature>
<dbReference type="PRINTS" id="PR01217">
    <property type="entry name" value="PRICHEXTENSN"/>
</dbReference>
<dbReference type="InterPro" id="IPR013320">
    <property type="entry name" value="ConA-like_dom_sf"/>
</dbReference>
<protein>
    <recommendedName>
        <fullName evidence="4">Laminin G domain-containing protein</fullName>
    </recommendedName>
</protein>
<feature type="compositionally biased region" description="Low complexity" evidence="1">
    <location>
        <begin position="335"/>
        <end position="386"/>
    </location>
</feature>
<sequence>MDAKLFLVLLLGLVVAPGQSMLQGKWLADGTIIDGSGNGHFTTFGTGAMYVIDHHFPNPSVEFSEAFDGANAYIDIYDFNLTLGNTSAETLMGYALWEGCTQPCNMPLFSLSNSGTPDLEMVAFGGITVNGTYYDDQLIFIQRQGYGDKVRECRFGTTDADVNGLRNGWHHVAVARNASDVYLYKDGRQAGLSVYLDDFSQAFVDNGTYACPLHDISTNQAELGNYRHSTGAQLKSLTTIYGLAHPMSMKMYDWRYYDTMLNQQEIEDQLTYTPTPTATPSATDSPSRSATPTRTLTYTPSTTDTRSRTVTYSHTPSASSSGTNTPSVTRTVIPTATASPSPSRTGTRSATATATSSATLTLTGTQSFTPTSSPTSSSSPTPSSTDTRSRTDTRTRTNTLSRTTSDTRSETSTYTVIPTYTPTYTPTQSHTPTATPSPSASSSPTPSATSSPTASPSGTQTQTPTPTPSPSPTLTPTGTPSGTLTSSPTPTATRTGGCIPHTWSCYLCDNGVPCDDGDAHTVDDKCVNMKCLGQLIDDMLDSPAASRQFEVTLRVKSDTETLLSPLVWVVYEDYGFGQVPWQTNTTASPGLTALAEGGATATLLEELKVMKYQQKIKGYGVAQSTDQITSPTTMGQEFSFKVTATQRDKLMFASMFVRTNDRFLAPLQPGIPFFIGMRPNYGESKDVAMWDAGTETNQPYFANLQIGQQSSQPGGGVAGGLREYGRIQQVHPWEFGIGNDTYPDPAKLVQLTLNPAMDVSLSDQTRAQRGIDALVEFTLEARQNIGNEIHVEFPEGFSFNEGGITSANITWWGLQRYISDAGNGQKDVWDDPQFDQPIFTVVDEQTRTVQIRWAEGTQLHPQYTTSFLITVHNVRSPNNCDLKTFRLKTFQCYTHDLHKAGTVLLRKCGSPIVSYESRGSHAAVPAQCSICNSCVFKYKNPVTLMTVYECESNGMTFLRHMPTFFTGVSILEKYFAYGPLYDGPCYP</sequence>
<evidence type="ECO:0000256" key="1">
    <source>
        <dbReference type="SAM" id="MobiDB-lite"/>
    </source>
</evidence>
<name>A0A7S4GDQ3_9EUGL</name>
<feature type="region of interest" description="Disordered" evidence="1">
    <location>
        <begin position="272"/>
        <end position="493"/>
    </location>
</feature>
<keyword evidence="2" id="KW-0732">Signal</keyword>
<feature type="signal peptide" evidence="2">
    <location>
        <begin position="1"/>
        <end position="20"/>
    </location>
</feature>
<gene>
    <name evidence="3" type="ORF">EGYM00163_LOCUS44703</name>
</gene>
<reference evidence="3" key="1">
    <citation type="submission" date="2021-01" db="EMBL/GenBank/DDBJ databases">
        <authorList>
            <person name="Corre E."/>
            <person name="Pelletier E."/>
            <person name="Niang G."/>
            <person name="Scheremetjew M."/>
            <person name="Finn R."/>
            <person name="Kale V."/>
            <person name="Holt S."/>
            <person name="Cochrane G."/>
            <person name="Meng A."/>
            <person name="Brown T."/>
            <person name="Cohen L."/>
        </authorList>
    </citation>
    <scope>NUCLEOTIDE SEQUENCE</scope>
    <source>
        <strain evidence="3">CCMP1594</strain>
    </source>
</reference>
<dbReference type="InterPro" id="IPR038678">
    <property type="entry name" value="Spondin_N_sf"/>
</dbReference>
<evidence type="ECO:0000256" key="2">
    <source>
        <dbReference type="SAM" id="SignalP"/>
    </source>
</evidence>
<feature type="compositionally biased region" description="Low complexity" evidence="1">
    <location>
        <begin position="396"/>
        <end position="464"/>
    </location>
</feature>
<dbReference type="NCBIfam" id="NF038123">
    <property type="entry name" value="NF038123_dom"/>
    <property type="match status" value="1"/>
</dbReference>
<dbReference type="AlphaFoldDB" id="A0A7S4GDQ3"/>
<organism evidence="3">
    <name type="scientific">Eutreptiella gymnastica</name>
    <dbReference type="NCBI Taxonomy" id="73025"/>
    <lineage>
        <taxon>Eukaryota</taxon>
        <taxon>Discoba</taxon>
        <taxon>Euglenozoa</taxon>
        <taxon>Euglenida</taxon>
        <taxon>Spirocuta</taxon>
        <taxon>Euglenophyceae</taxon>
        <taxon>Eutreptiales</taxon>
        <taxon>Eutreptiaceae</taxon>
        <taxon>Eutreptiella</taxon>
    </lineage>
</organism>
<dbReference type="EMBL" id="HBJA01130121">
    <property type="protein sequence ID" value="CAE0833411.1"/>
    <property type="molecule type" value="Transcribed_RNA"/>
</dbReference>
<dbReference type="SUPFAM" id="SSF49899">
    <property type="entry name" value="Concanavalin A-like lectins/glucanases"/>
    <property type="match status" value="1"/>
</dbReference>
<proteinExistence type="predicted"/>
<dbReference type="Gene3D" id="2.60.120.200">
    <property type="match status" value="1"/>
</dbReference>
<dbReference type="InterPro" id="IPR009465">
    <property type="entry name" value="Spondin_N"/>
</dbReference>
<feature type="compositionally biased region" description="Low complexity" evidence="1">
    <location>
        <begin position="272"/>
        <end position="313"/>
    </location>
</feature>
<feature type="compositionally biased region" description="Low complexity" evidence="1">
    <location>
        <begin position="474"/>
        <end position="493"/>
    </location>
</feature>
<evidence type="ECO:0000313" key="3">
    <source>
        <dbReference type="EMBL" id="CAE0833411.1"/>
    </source>
</evidence>
<dbReference type="Gene3D" id="2.60.40.2130">
    <property type="entry name" value="F-spondin domain"/>
    <property type="match status" value="1"/>
</dbReference>
<accession>A0A7S4GDQ3</accession>
<evidence type="ECO:0008006" key="4">
    <source>
        <dbReference type="Google" id="ProtNLM"/>
    </source>
</evidence>
<feature type="chain" id="PRO_5030515635" description="Laminin G domain-containing protein" evidence="2">
    <location>
        <begin position="21"/>
        <end position="987"/>
    </location>
</feature>